<keyword evidence="3 5" id="KW-0413">Isomerase</keyword>
<dbReference type="InterPro" id="IPR015443">
    <property type="entry name" value="Aldose_1-epimerase"/>
</dbReference>
<evidence type="ECO:0000256" key="4">
    <source>
        <dbReference type="ARBA" id="ARBA00023277"/>
    </source>
</evidence>
<accession>A0ABT0PC35</accession>
<evidence type="ECO:0000256" key="3">
    <source>
        <dbReference type="ARBA" id="ARBA00023235"/>
    </source>
</evidence>
<comment type="similarity">
    <text evidence="2 5">Belongs to the aldose epimerase family.</text>
</comment>
<evidence type="ECO:0000256" key="2">
    <source>
        <dbReference type="ARBA" id="ARBA00006206"/>
    </source>
</evidence>
<dbReference type="InterPro" id="IPR011013">
    <property type="entry name" value="Gal_mutarotase_sf_dom"/>
</dbReference>
<organism evidence="6 7">
    <name type="scientific">Parendozoicomonas callyspongiae</name>
    <dbReference type="NCBI Taxonomy" id="2942213"/>
    <lineage>
        <taxon>Bacteria</taxon>
        <taxon>Pseudomonadati</taxon>
        <taxon>Pseudomonadota</taxon>
        <taxon>Gammaproteobacteria</taxon>
        <taxon>Oceanospirillales</taxon>
        <taxon>Endozoicomonadaceae</taxon>
        <taxon>Parendozoicomonas</taxon>
    </lineage>
</organism>
<dbReference type="EC" id="5.1.3.3" evidence="5"/>
<dbReference type="Gene3D" id="2.70.98.10">
    <property type="match status" value="1"/>
</dbReference>
<dbReference type="CDD" id="cd09019">
    <property type="entry name" value="galactose_mutarotase_like"/>
    <property type="match status" value="1"/>
</dbReference>
<dbReference type="EMBL" id="JAMFLX010000003">
    <property type="protein sequence ID" value="MCL6268939.1"/>
    <property type="molecule type" value="Genomic_DNA"/>
</dbReference>
<sequence length="351" mass="38555">MVTVKEELFGKTRAGEDILRTVMCNSLGVEVALINYGATIQAIRTPDRYGNLENIVLSCDSVANYERQGAYLGTVAGRTANRTAKGMTVIAGKEYHFACNNGPNHLHGGNCGFNRKVWQQSITRNENSASVTMSYLSIDGEENYPGNLNVAVIYTLTEENQLHAVYKATTDKTTLVNLTQHSYFNLAGKGDCLGHILQLDAEHYLPTDPTAIPTGELADVAGTPFDFRIAKPIGQNISEDHPQLEIGKGYDHNFCLSADSEEPREFAKVHEPESGRVMTVATDQPGVQFYSGNYLEGTPAAGDEHYQARAGFCLETQIWPDASNHPHFPSTELKPGDTYHHHTILTFSCEP</sequence>
<dbReference type="NCBIfam" id="NF008277">
    <property type="entry name" value="PRK11055.1"/>
    <property type="match status" value="1"/>
</dbReference>
<dbReference type="Pfam" id="PF01263">
    <property type="entry name" value="Aldose_epim"/>
    <property type="match status" value="1"/>
</dbReference>
<dbReference type="InterPro" id="IPR008183">
    <property type="entry name" value="Aldose_1/G6P_1-epimerase"/>
</dbReference>
<dbReference type="Proteomes" id="UP001203338">
    <property type="component" value="Unassembled WGS sequence"/>
</dbReference>
<reference evidence="6 7" key="1">
    <citation type="submission" date="2022-05" db="EMBL/GenBank/DDBJ databases">
        <authorList>
            <person name="Park J.-S."/>
        </authorList>
    </citation>
    <scope>NUCLEOTIDE SEQUENCE [LARGE SCALE GENOMIC DNA]</scope>
    <source>
        <strain evidence="6 7">2012CJ34-2</strain>
    </source>
</reference>
<gene>
    <name evidence="6" type="ORF">M3P05_03100</name>
</gene>
<evidence type="ECO:0000256" key="5">
    <source>
        <dbReference type="PIRNR" id="PIRNR005096"/>
    </source>
</evidence>
<dbReference type="SUPFAM" id="SSF74650">
    <property type="entry name" value="Galactose mutarotase-like"/>
    <property type="match status" value="1"/>
</dbReference>
<keyword evidence="7" id="KW-1185">Reference proteome</keyword>
<dbReference type="InterPro" id="IPR014718">
    <property type="entry name" value="GH-type_carb-bd"/>
</dbReference>
<dbReference type="PANTHER" id="PTHR10091">
    <property type="entry name" value="ALDOSE-1-EPIMERASE"/>
    <property type="match status" value="1"/>
</dbReference>
<evidence type="ECO:0000313" key="7">
    <source>
        <dbReference type="Proteomes" id="UP001203338"/>
    </source>
</evidence>
<keyword evidence="4 5" id="KW-0119">Carbohydrate metabolism</keyword>
<dbReference type="RefSeq" id="WP_249697770.1">
    <property type="nucleotide sequence ID" value="NZ_JAMFLX010000003.1"/>
</dbReference>
<proteinExistence type="inferred from homology"/>
<comment type="catalytic activity">
    <reaction evidence="5">
        <text>alpha-D-glucose = beta-D-glucose</text>
        <dbReference type="Rhea" id="RHEA:10264"/>
        <dbReference type="ChEBI" id="CHEBI:15903"/>
        <dbReference type="ChEBI" id="CHEBI:17925"/>
        <dbReference type="EC" id="5.1.3.3"/>
    </reaction>
</comment>
<evidence type="ECO:0000256" key="1">
    <source>
        <dbReference type="ARBA" id="ARBA00005028"/>
    </source>
</evidence>
<evidence type="ECO:0000313" key="6">
    <source>
        <dbReference type="EMBL" id="MCL6268939.1"/>
    </source>
</evidence>
<protein>
    <recommendedName>
        <fullName evidence="5">Aldose 1-epimerase</fullName>
        <ecNumber evidence="5">5.1.3.3</ecNumber>
    </recommendedName>
</protein>
<comment type="caution">
    <text evidence="6">The sequence shown here is derived from an EMBL/GenBank/DDBJ whole genome shotgun (WGS) entry which is preliminary data.</text>
</comment>
<dbReference type="PANTHER" id="PTHR10091:SF0">
    <property type="entry name" value="GALACTOSE MUTAROTASE"/>
    <property type="match status" value="1"/>
</dbReference>
<dbReference type="InterPro" id="IPR047215">
    <property type="entry name" value="Galactose_mutarotase-like"/>
</dbReference>
<comment type="pathway">
    <text evidence="1 5">Carbohydrate metabolism; hexose metabolism.</text>
</comment>
<dbReference type="PIRSF" id="PIRSF005096">
    <property type="entry name" value="GALM"/>
    <property type="match status" value="1"/>
</dbReference>
<name>A0ABT0PC35_9GAMM</name>